<gene>
    <name evidence="2" type="ORF">EMEDMD4_40024</name>
</gene>
<organism evidence="2">
    <name type="scientific">Sinorhizobium medicae</name>
    <dbReference type="NCBI Taxonomy" id="110321"/>
    <lineage>
        <taxon>Bacteria</taxon>
        <taxon>Pseudomonadati</taxon>
        <taxon>Pseudomonadota</taxon>
        <taxon>Alphaproteobacteria</taxon>
        <taxon>Hyphomicrobiales</taxon>
        <taxon>Rhizobiaceae</taxon>
        <taxon>Sinorhizobium/Ensifer group</taxon>
        <taxon>Sinorhizobium</taxon>
    </lineage>
</organism>
<dbReference type="EMBL" id="CABFNB010000106">
    <property type="protein sequence ID" value="VTZ62493.1"/>
    <property type="molecule type" value="Genomic_DNA"/>
</dbReference>
<feature type="compositionally biased region" description="Basic residues" evidence="1">
    <location>
        <begin position="96"/>
        <end position="118"/>
    </location>
</feature>
<evidence type="ECO:0000256" key="1">
    <source>
        <dbReference type="SAM" id="MobiDB-lite"/>
    </source>
</evidence>
<sequence>MNHRHADFQSAALPTELSGHPALTAAVPFWKPLGRVVRPGSERGYNILFGRVQHQMTLFRRNLAADGNDAKVEEIQKDQGNGWRASPHEGRVPTARLRRRPSTRRRQPGWRRNRIASD</sequence>
<dbReference type="AlphaFoldDB" id="A0A508X3U5"/>
<reference evidence="2" key="1">
    <citation type="submission" date="2019-06" db="EMBL/GenBank/DDBJ databases">
        <authorList>
            <person name="Le Quere A."/>
            <person name="Colella S."/>
        </authorList>
    </citation>
    <scope>NUCLEOTIDE SEQUENCE</scope>
    <source>
        <strain evidence="2">EmedicaeMD41</strain>
    </source>
</reference>
<accession>A0A508X3U5</accession>
<proteinExistence type="predicted"/>
<protein>
    <submittedName>
        <fullName evidence="2">Uncharacterized protein</fullName>
    </submittedName>
</protein>
<name>A0A508X3U5_9HYPH</name>
<evidence type="ECO:0000313" key="2">
    <source>
        <dbReference type="EMBL" id="VTZ62493.1"/>
    </source>
</evidence>
<dbReference type="Proteomes" id="UP000507954">
    <property type="component" value="Unassembled WGS sequence"/>
</dbReference>
<feature type="region of interest" description="Disordered" evidence="1">
    <location>
        <begin position="75"/>
        <end position="118"/>
    </location>
</feature>